<accession>A0A7Z2VZL1</accession>
<sequence length="143" mass="15897">MPILILVPTTGNDRMSFFVIRQAQMAEFERLARVATVRRAAVHLERHFPKEWGRLPYAGRHALLDHCVGTAARLGAGKHDALRFATLALLHGEDFTTREWVLDVLDDAAIAPADRLAHLHAEALRRAAKQAASAGAREAFERD</sequence>
<dbReference type="AlphaFoldDB" id="A0A7Z2VZL1"/>
<protein>
    <submittedName>
        <fullName evidence="1">Uncharacterized protein</fullName>
    </submittedName>
</protein>
<proteinExistence type="predicted"/>
<evidence type="ECO:0000313" key="1">
    <source>
        <dbReference type="EMBL" id="QJE01792.1"/>
    </source>
</evidence>
<keyword evidence="2" id="KW-1185">Reference proteome</keyword>
<gene>
    <name evidence="1" type="ORF">HH212_18615</name>
</gene>
<name>A0A7Z2VZL1_9BURK</name>
<dbReference type="Proteomes" id="UP000502415">
    <property type="component" value="Chromosome"/>
</dbReference>
<organism evidence="1 2">
    <name type="scientific">Massilia forsythiae</name>
    <dbReference type="NCBI Taxonomy" id="2728020"/>
    <lineage>
        <taxon>Bacteria</taxon>
        <taxon>Pseudomonadati</taxon>
        <taxon>Pseudomonadota</taxon>
        <taxon>Betaproteobacteria</taxon>
        <taxon>Burkholderiales</taxon>
        <taxon>Oxalobacteraceae</taxon>
        <taxon>Telluria group</taxon>
        <taxon>Massilia</taxon>
    </lineage>
</organism>
<evidence type="ECO:0000313" key="2">
    <source>
        <dbReference type="Proteomes" id="UP000502415"/>
    </source>
</evidence>
<dbReference type="KEGG" id="mfy:HH212_18615"/>
<dbReference type="EMBL" id="CP051685">
    <property type="protein sequence ID" value="QJE01792.1"/>
    <property type="molecule type" value="Genomic_DNA"/>
</dbReference>
<dbReference type="RefSeq" id="WP_170203848.1">
    <property type="nucleotide sequence ID" value="NZ_CP051685.1"/>
</dbReference>
<reference evidence="1 2" key="1">
    <citation type="submission" date="2020-04" db="EMBL/GenBank/DDBJ databases">
        <title>Genome sequencing of novel species.</title>
        <authorList>
            <person name="Heo J."/>
            <person name="Kim S.-J."/>
            <person name="Kim J.-S."/>
            <person name="Hong S.-B."/>
            <person name="Kwon S.-W."/>
        </authorList>
    </citation>
    <scope>NUCLEOTIDE SEQUENCE [LARGE SCALE GENOMIC DNA]</scope>
    <source>
        <strain evidence="1 2">GN2-R2</strain>
    </source>
</reference>